<dbReference type="SUPFAM" id="SSF49503">
    <property type="entry name" value="Cupredoxins"/>
    <property type="match status" value="1"/>
</dbReference>
<protein>
    <recommendedName>
        <fullName evidence="3">Plastocyanin-like domain-containing protein</fullName>
    </recommendedName>
</protein>
<reference evidence="2" key="1">
    <citation type="submission" date="2017-02" db="EMBL/GenBank/DDBJ databases">
        <authorList>
            <person name="Daims H."/>
        </authorList>
    </citation>
    <scope>NUCLEOTIDE SEQUENCE [LARGE SCALE GENOMIC DNA]</scope>
</reference>
<sequence>MEDSTSRASSTVTKADKTSFREFVLMFQDDVNLRYGTGTNGTAVPKLPQAEDPEDSGQKAFNYRTEPLWARMGFAPDAPLETTRSLDFTHALSNTLTGADPVTPVFTTKVGMPVRFRVLEPAGHARNHVFQVHGHNWDQLPYTNGSTVLGPRAVSERKGSQFGHGPGGHFDMLLSSAGGVFQAPGDYLFRDQSSFQFDGGLWGILRVQP</sequence>
<gene>
    <name evidence="1" type="ORF">CRENPOLYSF2_790008</name>
</gene>
<dbReference type="EMBL" id="FUKJ01000445">
    <property type="protein sequence ID" value="SJM95911.1"/>
    <property type="molecule type" value="Genomic_DNA"/>
</dbReference>
<evidence type="ECO:0000313" key="1">
    <source>
        <dbReference type="EMBL" id="SJM95911.1"/>
    </source>
</evidence>
<dbReference type="AlphaFoldDB" id="A0A1R4HIS2"/>
<keyword evidence="2" id="KW-1185">Reference proteome</keyword>
<dbReference type="Proteomes" id="UP000195442">
    <property type="component" value="Unassembled WGS sequence"/>
</dbReference>
<name>A0A1R4HIS2_9GAMM</name>
<dbReference type="Gene3D" id="2.60.40.420">
    <property type="entry name" value="Cupredoxins - blue copper proteins"/>
    <property type="match status" value="1"/>
</dbReference>
<evidence type="ECO:0008006" key="3">
    <source>
        <dbReference type="Google" id="ProtNLM"/>
    </source>
</evidence>
<proteinExistence type="predicted"/>
<accession>A0A1R4HIS2</accession>
<dbReference type="InterPro" id="IPR008972">
    <property type="entry name" value="Cupredoxin"/>
</dbReference>
<evidence type="ECO:0000313" key="2">
    <source>
        <dbReference type="Proteomes" id="UP000195442"/>
    </source>
</evidence>
<organism evidence="1 2">
    <name type="scientific">Crenothrix polyspora</name>
    <dbReference type="NCBI Taxonomy" id="360316"/>
    <lineage>
        <taxon>Bacteria</taxon>
        <taxon>Pseudomonadati</taxon>
        <taxon>Pseudomonadota</taxon>
        <taxon>Gammaproteobacteria</taxon>
        <taxon>Methylococcales</taxon>
        <taxon>Crenotrichaceae</taxon>
        <taxon>Crenothrix</taxon>
    </lineage>
</organism>